<reference evidence="10 11" key="1">
    <citation type="submission" date="2023-07" db="EMBL/GenBank/DDBJ databases">
        <title>Sorghum-associated microbial communities from plants grown in Nebraska, USA.</title>
        <authorList>
            <person name="Schachtman D."/>
        </authorList>
    </citation>
    <scope>NUCLEOTIDE SEQUENCE [LARGE SCALE GENOMIC DNA]</scope>
    <source>
        <strain evidence="10 11">DS1316</strain>
    </source>
</reference>
<evidence type="ECO:0000259" key="9">
    <source>
        <dbReference type="Pfam" id="PF02108"/>
    </source>
</evidence>
<comment type="similarity">
    <text evidence="2">Belongs to the FliH family.</text>
</comment>
<evidence type="ECO:0000256" key="1">
    <source>
        <dbReference type="ARBA" id="ARBA00003041"/>
    </source>
</evidence>
<dbReference type="PANTHER" id="PTHR34982">
    <property type="entry name" value="YOP PROTEINS TRANSLOCATION PROTEIN L"/>
    <property type="match status" value="1"/>
</dbReference>
<keyword evidence="6" id="KW-0653">Protein transport</keyword>
<keyword evidence="5" id="KW-1005">Bacterial flagellum biogenesis</keyword>
<organism evidence="10 11">
    <name type="scientific">Paraburkholderia terricola</name>
    <dbReference type="NCBI Taxonomy" id="169427"/>
    <lineage>
        <taxon>Bacteria</taxon>
        <taxon>Pseudomonadati</taxon>
        <taxon>Pseudomonadota</taxon>
        <taxon>Betaproteobacteria</taxon>
        <taxon>Burkholderiales</taxon>
        <taxon>Burkholderiaceae</taxon>
        <taxon>Paraburkholderia</taxon>
    </lineage>
</organism>
<comment type="function">
    <text evidence="1">Needed for flagellar regrowth and assembly.</text>
</comment>
<proteinExistence type="inferred from homology"/>
<dbReference type="Pfam" id="PF02108">
    <property type="entry name" value="FliH"/>
    <property type="match status" value="1"/>
</dbReference>
<evidence type="ECO:0000256" key="7">
    <source>
        <dbReference type="ARBA" id="ARBA00023225"/>
    </source>
</evidence>
<keyword evidence="8" id="KW-0175">Coiled coil</keyword>
<evidence type="ECO:0000256" key="2">
    <source>
        <dbReference type="ARBA" id="ARBA00006602"/>
    </source>
</evidence>
<dbReference type="RefSeq" id="WP_310124382.1">
    <property type="nucleotide sequence ID" value="NZ_JAVDQV010000011.1"/>
</dbReference>
<dbReference type="InterPro" id="IPR018035">
    <property type="entry name" value="Flagellar_FliH/T3SS_HrpE"/>
</dbReference>
<evidence type="ECO:0000256" key="3">
    <source>
        <dbReference type="ARBA" id="ARBA00016507"/>
    </source>
</evidence>
<evidence type="ECO:0000256" key="4">
    <source>
        <dbReference type="ARBA" id="ARBA00022448"/>
    </source>
</evidence>
<evidence type="ECO:0000256" key="5">
    <source>
        <dbReference type="ARBA" id="ARBA00022795"/>
    </source>
</evidence>
<evidence type="ECO:0000313" key="11">
    <source>
        <dbReference type="Proteomes" id="UP001264340"/>
    </source>
</evidence>
<sequence length="234" mass="24694">MSLLMKAGHVIIGAGRKALGEAAAVSASAEQAAADAHPASDTEARIELLKRQLSELEQAYAEQTLSLEAREEAAHQRGIDEGVKTGMARAVRDHAGQLDALQAGVSDALKDFRQQLQTVETLALDVTQAALEKIFGDAALRTELVVQTARHHISHVAADSAIGVQVSAADFPEPAQLQEAFATLTRHTTLTVAANPQLPSGACLIDLKLGRLDVGLPQQMTHLAATLNALRTGH</sequence>
<dbReference type="InterPro" id="IPR051472">
    <property type="entry name" value="T3SS_Stator/FliH"/>
</dbReference>
<evidence type="ECO:0000256" key="8">
    <source>
        <dbReference type="SAM" id="Coils"/>
    </source>
</evidence>
<dbReference type="Proteomes" id="UP001264340">
    <property type="component" value="Unassembled WGS sequence"/>
</dbReference>
<name>A0ABU1LX40_9BURK</name>
<keyword evidence="7" id="KW-1006">Bacterial flagellum protein export</keyword>
<gene>
    <name evidence="10" type="ORF">J2804_004741</name>
</gene>
<keyword evidence="4" id="KW-0813">Transport</keyword>
<evidence type="ECO:0000313" key="10">
    <source>
        <dbReference type="EMBL" id="MDR6411313.1"/>
    </source>
</evidence>
<keyword evidence="11" id="KW-1185">Reference proteome</keyword>
<protein>
    <recommendedName>
        <fullName evidence="3">Flagellar assembly protein FliH</fullName>
    </recommendedName>
</protein>
<dbReference type="PANTHER" id="PTHR34982:SF1">
    <property type="entry name" value="FLAGELLAR ASSEMBLY PROTEIN FLIH"/>
    <property type="match status" value="1"/>
</dbReference>
<comment type="caution">
    <text evidence="10">The sequence shown here is derived from an EMBL/GenBank/DDBJ whole genome shotgun (WGS) entry which is preliminary data.</text>
</comment>
<dbReference type="EMBL" id="JAVDRP010000010">
    <property type="protein sequence ID" value="MDR6411313.1"/>
    <property type="molecule type" value="Genomic_DNA"/>
</dbReference>
<evidence type="ECO:0000256" key="6">
    <source>
        <dbReference type="ARBA" id="ARBA00022927"/>
    </source>
</evidence>
<feature type="coiled-coil region" evidence="8">
    <location>
        <begin position="39"/>
        <end position="73"/>
    </location>
</feature>
<feature type="domain" description="Flagellar assembly protein FliH/Type III secretion system HrpE" evidence="9">
    <location>
        <begin position="94"/>
        <end position="222"/>
    </location>
</feature>
<accession>A0ABU1LX40</accession>